<feature type="domain" description="NAD-specific glutamate dehydrogenase C-terminal" evidence="3">
    <location>
        <begin position="1268"/>
        <end position="1597"/>
    </location>
</feature>
<dbReference type="InterPro" id="IPR028971">
    <property type="entry name" value="NAD-GDH_cat"/>
</dbReference>
<dbReference type="Pfam" id="PF21077">
    <property type="entry name" value="GDH_ACT3"/>
    <property type="match status" value="1"/>
</dbReference>
<evidence type="ECO:0000313" key="7">
    <source>
        <dbReference type="EMBL" id="GGE21527.1"/>
    </source>
</evidence>
<organism evidence="7 8">
    <name type="scientific">Sandarakinorhabdus glacialis</name>
    <dbReference type="NCBI Taxonomy" id="1614636"/>
    <lineage>
        <taxon>Bacteria</taxon>
        <taxon>Pseudomonadati</taxon>
        <taxon>Pseudomonadota</taxon>
        <taxon>Alphaproteobacteria</taxon>
        <taxon>Sphingomonadales</taxon>
        <taxon>Sphingosinicellaceae</taxon>
        <taxon>Sandarakinorhabdus</taxon>
    </lineage>
</organism>
<sequence length="1608" mass="171741">MPLTVKGQPKPIKSATLPDALPPGVHAALVAALFDHALPGEVENLDNAGRDAIAAFMASALQQRAPDAPVVQLDPAENADGEDGVRRRRMALAIIGEDRPFLVDSTSAAITAAGLEIDRLLHPVVDVRRDADGTLIEIIGLAAGTPAPGVARESLIYFEIERAGARARTALIATLHKVLEDVEAAVTDWPAMLKTLEQVTRDLSANPPPVAPHRAAEATAFLDWLADDNFTLLGVRRYELAGDLDDPAMQPVSASGLGLLRDPDFPIWTGHAGNTDTPGALKALLATPEPLLITKSGAVVSVHRRVNGDLVSVKSFDRQGRVIAETRFLGLYTSAALAVSPRQVPLLRRKVAEVVDELGFAADGHTGKALVHVLETFPREELFEASTARLRDMALGLLSLLDRPRPKLFARVDPFARFLSIIVYVPRDSYTSGVRESIGRMLTETTGGSLGRFEVELRSEGLARVHYVIAISPAVAESFGAAEEADLDRRLRQIVRGWEEGLETALLALVGPTRAARLVISHGRAFSPSYRAQHSADAAAADIIALTALHDDNGRAVRLLPGAPDDPKQLRLKVYRLGKIIPLSEAVPVLENFGLRVIEEFPFDLAEGRLGWIHDFLLEVSDPSVLADWDALRARVEPALTSVLLGADENDGFNALTVETGLGKQAAGWLRAYFRYMRQTGVTYGLMTAVDALRRYPEVTRDLVRLFETRFGLAVTDRDAASETALAAVDTGLQAVASIDDDRILRLYRSMMLATLRTNAFVPGRPEALAFKLDSALVPNLPRPVPYREIWVYSPRIEGIHLRGGPIARGGLRWSDRRDDFRTEVLGLVKAQKVKNTVIVPTGAKGGFYPKQLPPPTNRDAWLAEGTESYSIFIRALLSLTDNLAPDGANIPPENVVCLDAPDPYLVVAADKGTATFSDTANAIAQQHGFWLGDAFASGGGHGYDHKAMAITARGAWISVQRHFREMGVDVQTEPVRVAGVGDMSGDVFGNGMLLSPSILLVAAFDHRHFFFDPAPDAALSLTERQRIFALPRSSWDDYDRTRISAGGGVFARSLKSVPLTPEVQAMLGVTAASLSPSELITAILKMPSDLLWFGGIGTYVKATTESQADAGDRANDAHRISGSEIGAKVVGEGANLGVTQAGRIEFAMKGGRINTDFIDNSAGVDCSDNEVNIKIALNAEVTAGRLTELDRNALLVEMTDDVAALVLNDNVMQTQALSIAERGGSAALPGHVRLIQALEASAAELDRQVEGLASDDVLLQRGRSGGALERPELAVVMAYAKMAIYDALVPTGTGGSGPALVDDALLVPDLHGGFPTAMRERFAPAIDGHRLRRELIATRLSNRLVNRGGLGLAFELAEELGVGLSDVASAFVAARALFDLKGLWAAIDTAAVPGPVQIDLHVAAVAALRTQMADIIVHGRGVAPSVLVERLRAGIDRLADSIDAVLRPEPRAQVDRFAARLAAQGAPEAIIAMLVRIEVLGGAVGVGLLARDLGAAEAAVASAYTALGEATGLDWAKGAAAGLDPADPWERLLRAGLVRDFDHLRLDLLRRIIPEGSDPETAVNAWLEANSDRVARIAGAVARARAGGVVTTAMLAHLASQARAVLG</sequence>
<dbReference type="InterPro" id="IPR049056">
    <property type="entry name" value="NAD_Glu_DH_HM3"/>
</dbReference>
<dbReference type="InterPro" id="IPR049059">
    <property type="entry name" value="NAD_Glu_DH_HM1"/>
</dbReference>
<reference evidence="7" key="1">
    <citation type="journal article" date="2014" name="Int. J. Syst. Evol. Microbiol.">
        <title>Complete genome sequence of Corynebacterium casei LMG S-19264T (=DSM 44701T), isolated from a smear-ripened cheese.</title>
        <authorList>
            <consortium name="US DOE Joint Genome Institute (JGI-PGF)"/>
            <person name="Walter F."/>
            <person name="Albersmeier A."/>
            <person name="Kalinowski J."/>
            <person name="Ruckert C."/>
        </authorList>
    </citation>
    <scope>NUCLEOTIDE SEQUENCE</scope>
    <source>
        <strain evidence="7">CGMCC 1.15519</strain>
    </source>
</reference>
<dbReference type="Pfam" id="PF21073">
    <property type="entry name" value="GDH_HM1"/>
    <property type="match status" value="1"/>
</dbReference>
<dbReference type="GO" id="GO:0004352">
    <property type="term" value="F:glutamate dehydrogenase (NAD+) activity"/>
    <property type="evidence" value="ECO:0007669"/>
    <property type="project" value="InterPro"/>
</dbReference>
<protein>
    <submittedName>
        <fullName evidence="7">NAD-glutamate dehydrogenase</fullName>
    </submittedName>
</protein>
<dbReference type="PANTHER" id="PTHR43403">
    <property type="entry name" value="NAD-SPECIFIC GLUTAMATE DEHYDROGENASE"/>
    <property type="match status" value="1"/>
</dbReference>
<keyword evidence="8" id="KW-1185">Reference proteome</keyword>
<dbReference type="InterPro" id="IPR049064">
    <property type="entry name" value="NAD_Glu_DH_ACT3"/>
</dbReference>
<keyword evidence="1" id="KW-0560">Oxidoreductase</keyword>
<dbReference type="InterPro" id="IPR036291">
    <property type="entry name" value="NAD(P)-bd_dom_sf"/>
</dbReference>
<dbReference type="Pfam" id="PF21075">
    <property type="entry name" value="GDH_ACT1"/>
    <property type="match status" value="1"/>
</dbReference>
<reference evidence="7" key="2">
    <citation type="submission" date="2020-09" db="EMBL/GenBank/DDBJ databases">
        <authorList>
            <person name="Sun Q."/>
            <person name="Zhou Y."/>
        </authorList>
    </citation>
    <scope>NUCLEOTIDE SEQUENCE</scope>
    <source>
        <strain evidence="7">CGMCC 1.15519</strain>
    </source>
</reference>
<evidence type="ECO:0000259" key="3">
    <source>
        <dbReference type="Pfam" id="PF21074"/>
    </source>
</evidence>
<dbReference type="Pfam" id="PF21074">
    <property type="entry name" value="GDH_C"/>
    <property type="match status" value="1"/>
</dbReference>
<feature type="domain" description="NAD-glutamate dehydrogenase ACT3" evidence="6">
    <location>
        <begin position="565"/>
        <end position="623"/>
    </location>
</feature>
<dbReference type="InterPro" id="IPR048381">
    <property type="entry name" value="GDH_C"/>
</dbReference>
<evidence type="ECO:0000259" key="2">
    <source>
        <dbReference type="Pfam" id="PF05088"/>
    </source>
</evidence>
<dbReference type="Gene3D" id="3.40.50.720">
    <property type="entry name" value="NAD(P)-binding Rossmann-like Domain"/>
    <property type="match status" value="1"/>
</dbReference>
<dbReference type="Pfam" id="PF21076">
    <property type="entry name" value="GDH_ACT2"/>
    <property type="match status" value="1"/>
</dbReference>
<feature type="domain" description="NAD-glutamate dehydrogenase ACT2" evidence="5">
    <location>
        <begin position="407"/>
        <end position="499"/>
    </location>
</feature>
<dbReference type="PIRSF" id="PIRSF036761">
    <property type="entry name" value="GDH_Mll4104"/>
    <property type="match status" value="1"/>
</dbReference>
<proteinExistence type="predicted"/>
<dbReference type="Proteomes" id="UP000635071">
    <property type="component" value="Unassembled WGS sequence"/>
</dbReference>
<dbReference type="InterPro" id="IPR024727">
    <property type="entry name" value="NAD_Glu_DH_N_ACT1"/>
</dbReference>
<evidence type="ECO:0000259" key="6">
    <source>
        <dbReference type="Pfam" id="PF21077"/>
    </source>
</evidence>
<gene>
    <name evidence="7" type="ORF">GCM10011529_30210</name>
</gene>
<dbReference type="SUPFAM" id="SSF51735">
    <property type="entry name" value="NAD(P)-binding Rossmann-fold domains"/>
    <property type="match status" value="1"/>
</dbReference>
<dbReference type="Pfam" id="PF05088">
    <property type="entry name" value="Bac_GDH_CD"/>
    <property type="match status" value="1"/>
</dbReference>
<dbReference type="Pfam" id="PF21079">
    <property type="entry name" value="GDH_HM2"/>
    <property type="match status" value="1"/>
</dbReference>
<dbReference type="InterPro" id="IPR049058">
    <property type="entry name" value="NAD_Glu_DH_HM2"/>
</dbReference>
<accession>A0A917EBL7</accession>
<dbReference type="InterPro" id="IPR049062">
    <property type="entry name" value="NAD_Glu_DH_ACT2"/>
</dbReference>
<dbReference type="PANTHER" id="PTHR43403:SF1">
    <property type="entry name" value="NAD-SPECIFIC GLUTAMATE DEHYDROGENASE"/>
    <property type="match status" value="1"/>
</dbReference>
<dbReference type="SUPFAM" id="SSF53223">
    <property type="entry name" value="Aminoacid dehydrogenase-like, N-terminal domain"/>
    <property type="match status" value="1"/>
</dbReference>
<comment type="caution">
    <text evidence="7">The sequence shown here is derived from an EMBL/GenBank/DDBJ whole genome shotgun (WGS) entry which is preliminary data.</text>
</comment>
<dbReference type="Pfam" id="PF21078">
    <property type="entry name" value="GDH_HM3"/>
    <property type="match status" value="1"/>
</dbReference>
<feature type="domain" description="NAD-glutamate dehydrogenase N-terminal ACT1" evidence="4">
    <location>
        <begin position="30"/>
        <end position="170"/>
    </location>
</feature>
<dbReference type="EMBL" id="BMJM01000016">
    <property type="protein sequence ID" value="GGE21527.1"/>
    <property type="molecule type" value="Genomic_DNA"/>
</dbReference>
<feature type="domain" description="NAD-glutamate dehydrogenase catalytic" evidence="2">
    <location>
        <begin position="729"/>
        <end position="1220"/>
    </location>
</feature>
<dbReference type="InterPro" id="IPR046346">
    <property type="entry name" value="Aminoacid_DH-like_N_sf"/>
</dbReference>
<dbReference type="GO" id="GO:0004069">
    <property type="term" value="F:L-aspartate:2-oxoglutarate aminotransferase activity"/>
    <property type="evidence" value="ECO:0007669"/>
    <property type="project" value="InterPro"/>
</dbReference>
<evidence type="ECO:0000259" key="4">
    <source>
        <dbReference type="Pfam" id="PF21075"/>
    </source>
</evidence>
<evidence type="ECO:0000313" key="8">
    <source>
        <dbReference type="Proteomes" id="UP000635071"/>
    </source>
</evidence>
<dbReference type="InterPro" id="IPR007780">
    <property type="entry name" value="NAD_Glu_DH_bac"/>
</dbReference>
<evidence type="ECO:0000259" key="5">
    <source>
        <dbReference type="Pfam" id="PF21076"/>
    </source>
</evidence>
<dbReference type="GO" id="GO:0006538">
    <property type="term" value="P:L-glutamate catabolic process"/>
    <property type="evidence" value="ECO:0007669"/>
    <property type="project" value="InterPro"/>
</dbReference>
<name>A0A917EBL7_9SPHN</name>
<evidence type="ECO:0000256" key="1">
    <source>
        <dbReference type="ARBA" id="ARBA00023002"/>
    </source>
</evidence>